<evidence type="ECO:0000313" key="2">
    <source>
        <dbReference type="Proteomes" id="UP000826195"/>
    </source>
</evidence>
<organism evidence="1 2">
    <name type="scientific">Cotesia glomerata</name>
    <name type="common">Lepidopteran parasitic wasp</name>
    <name type="synonym">Apanteles glomeratus</name>
    <dbReference type="NCBI Taxonomy" id="32391"/>
    <lineage>
        <taxon>Eukaryota</taxon>
        <taxon>Metazoa</taxon>
        <taxon>Ecdysozoa</taxon>
        <taxon>Arthropoda</taxon>
        <taxon>Hexapoda</taxon>
        <taxon>Insecta</taxon>
        <taxon>Pterygota</taxon>
        <taxon>Neoptera</taxon>
        <taxon>Endopterygota</taxon>
        <taxon>Hymenoptera</taxon>
        <taxon>Apocrita</taxon>
        <taxon>Ichneumonoidea</taxon>
        <taxon>Braconidae</taxon>
        <taxon>Microgastrinae</taxon>
        <taxon>Cotesia</taxon>
    </lineage>
</organism>
<reference evidence="1 2" key="1">
    <citation type="journal article" date="2021" name="J. Hered.">
        <title>A chromosome-level genome assembly of the parasitoid wasp, Cotesia glomerata (Hymenoptera: Braconidae).</title>
        <authorList>
            <person name="Pinto B.J."/>
            <person name="Weis J.J."/>
            <person name="Gamble T."/>
            <person name="Ode P.J."/>
            <person name="Paul R."/>
            <person name="Zaspel J.M."/>
        </authorList>
    </citation>
    <scope>NUCLEOTIDE SEQUENCE [LARGE SCALE GENOMIC DNA]</scope>
    <source>
        <strain evidence="1">CgM1</strain>
    </source>
</reference>
<gene>
    <name evidence="1" type="ORF">KQX54_000781</name>
</gene>
<proteinExistence type="predicted"/>
<name>A0AAV7IIG4_COTGL</name>
<comment type="caution">
    <text evidence="1">The sequence shown here is derived from an EMBL/GenBank/DDBJ whole genome shotgun (WGS) entry which is preliminary data.</text>
</comment>
<keyword evidence="2" id="KW-1185">Reference proteome</keyword>
<accession>A0AAV7IIG4</accession>
<protein>
    <submittedName>
        <fullName evidence="1">Uncharacterized protein</fullName>
    </submittedName>
</protein>
<dbReference type="EMBL" id="JAHXZJ010001155">
    <property type="protein sequence ID" value="KAH0553218.1"/>
    <property type="molecule type" value="Genomic_DNA"/>
</dbReference>
<sequence length="68" mass="7597">MLPIYYSSIVASELAESSAMSSASGCIPWKSCLELAAEVLKLKERVHNLKKQETKIGRDLKKSTKRSR</sequence>
<evidence type="ECO:0000313" key="1">
    <source>
        <dbReference type="EMBL" id="KAH0553218.1"/>
    </source>
</evidence>
<dbReference type="AlphaFoldDB" id="A0AAV7IIG4"/>
<dbReference type="Proteomes" id="UP000826195">
    <property type="component" value="Unassembled WGS sequence"/>
</dbReference>